<name>A0A060S6T0_PYCCI</name>
<feature type="compositionally biased region" description="Basic and acidic residues" evidence="1">
    <location>
        <begin position="81"/>
        <end position="90"/>
    </location>
</feature>
<dbReference type="EMBL" id="CCBP010000067">
    <property type="protein sequence ID" value="CDO70075.1"/>
    <property type="molecule type" value="Genomic_DNA"/>
</dbReference>
<dbReference type="HOGENOM" id="CLU_2237959_0_0_1"/>
<organism evidence="2 3">
    <name type="scientific">Pycnoporus cinnabarinus</name>
    <name type="common">Cinnabar-red polypore</name>
    <name type="synonym">Trametes cinnabarina</name>
    <dbReference type="NCBI Taxonomy" id="5643"/>
    <lineage>
        <taxon>Eukaryota</taxon>
        <taxon>Fungi</taxon>
        <taxon>Dikarya</taxon>
        <taxon>Basidiomycota</taxon>
        <taxon>Agaricomycotina</taxon>
        <taxon>Agaricomycetes</taxon>
        <taxon>Polyporales</taxon>
        <taxon>Polyporaceae</taxon>
        <taxon>Trametes</taxon>
    </lineage>
</organism>
<evidence type="ECO:0000313" key="2">
    <source>
        <dbReference type="EMBL" id="CDO70075.1"/>
    </source>
</evidence>
<evidence type="ECO:0000256" key="1">
    <source>
        <dbReference type="SAM" id="MobiDB-lite"/>
    </source>
</evidence>
<dbReference type="Proteomes" id="UP000029665">
    <property type="component" value="Unassembled WGS sequence"/>
</dbReference>
<accession>A0A060S6T0</accession>
<dbReference type="AlphaFoldDB" id="A0A060S6T0"/>
<evidence type="ECO:0000313" key="3">
    <source>
        <dbReference type="Proteomes" id="UP000029665"/>
    </source>
</evidence>
<gene>
    <name evidence="2" type="ORF">BN946_scf184806.g2</name>
</gene>
<sequence>MAASAAYYWMRDFPSAEVDYRIIWEDAPLRQYSLRYVFAHELVIAAARVKLGLWDSLPTLIPLTDSTTARNYAASRHHRRRGDEPHDKPPRVGLLAASDSATGRA</sequence>
<comment type="caution">
    <text evidence="2">The sequence shown here is derived from an EMBL/GenBank/DDBJ whole genome shotgun (WGS) entry which is preliminary data.</text>
</comment>
<reference evidence="2" key="1">
    <citation type="submission" date="2014-01" db="EMBL/GenBank/DDBJ databases">
        <title>The genome of the white-rot fungus Pycnoporus cinnabarinus: a basidiomycete model with a versatile arsenal for lignocellulosic biomass breakdown.</title>
        <authorList>
            <person name="Levasseur A."/>
            <person name="Lomascolo A."/>
            <person name="Ruiz-Duenas F.J."/>
            <person name="Uzan E."/>
            <person name="Piumi F."/>
            <person name="Kues U."/>
            <person name="Ram A.F.J."/>
            <person name="Murat C."/>
            <person name="Haon M."/>
            <person name="Benoit I."/>
            <person name="Arfi Y."/>
            <person name="Chevret D."/>
            <person name="Drula E."/>
            <person name="Kwon M.J."/>
            <person name="Gouret P."/>
            <person name="Lesage-Meessen L."/>
            <person name="Lombard V."/>
            <person name="Mariette J."/>
            <person name="Noirot C."/>
            <person name="Park J."/>
            <person name="Patyshakuliyeva A."/>
            <person name="Wieneger R.A.B."/>
            <person name="Wosten H.A.B."/>
            <person name="Martin F."/>
            <person name="Coutinho P.M."/>
            <person name="de Vries R."/>
            <person name="Martinez A.T."/>
            <person name="Klopp C."/>
            <person name="Pontarotti P."/>
            <person name="Henrissat B."/>
            <person name="Record E."/>
        </authorList>
    </citation>
    <scope>NUCLEOTIDE SEQUENCE [LARGE SCALE GENOMIC DNA]</scope>
    <source>
        <strain evidence="2">BRFM137</strain>
    </source>
</reference>
<proteinExistence type="predicted"/>
<protein>
    <submittedName>
        <fullName evidence="2">Uncharacterized protein</fullName>
    </submittedName>
</protein>
<keyword evidence="3" id="KW-1185">Reference proteome</keyword>
<feature type="region of interest" description="Disordered" evidence="1">
    <location>
        <begin position="71"/>
        <end position="105"/>
    </location>
</feature>